<keyword evidence="2" id="KW-1185">Reference proteome</keyword>
<proteinExistence type="predicted"/>
<dbReference type="EMBL" id="MH078572">
    <property type="protein sequence ID" value="AVP40391.1"/>
    <property type="molecule type" value="Genomic_DNA"/>
</dbReference>
<evidence type="ECO:0000313" key="2">
    <source>
        <dbReference type="Proteomes" id="UP000241797"/>
    </source>
</evidence>
<organism evidence="1 2">
    <name type="scientific">Staphylococcus phage phiSA_BS1</name>
    <dbReference type="NCBI Taxonomy" id="2126734"/>
    <lineage>
        <taxon>Viruses</taxon>
        <taxon>Duplodnaviria</taxon>
        <taxon>Heunggongvirae</taxon>
        <taxon>Uroviricota</taxon>
        <taxon>Caudoviricetes</taxon>
        <taxon>Herelleviridae</taxon>
        <taxon>Twortvirinae</taxon>
        <taxon>Baoshanvirus</taxon>
        <taxon>Baoshanvirus BS1</taxon>
    </lineage>
</organism>
<evidence type="ECO:0000313" key="1">
    <source>
        <dbReference type="EMBL" id="AVP40391.1"/>
    </source>
</evidence>
<dbReference type="KEGG" id="vg:54990143"/>
<dbReference type="SMR" id="A0A2P1MXT8"/>
<sequence length="170" mass="19879">MYLQNYVGKYIKKDGTCGYQSTSLVDDYVRRLTRNKYETKLHAKDTRYEKFPKSWKIIGSKGSFKMDDYREGDIFVDKDASAFGFNGIILSNQDPYKVTVITQNRSGKGTNPIEKHTYDKRSISYIVRPSQEDYILNFKNSYKKENVTITKQEYNKLVDAYNKLKEVLGK</sequence>
<protein>
    <submittedName>
        <fullName evidence="1">Uncharacterized protein</fullName>
    </submittedName>
</protein>
<dbReference type="RefSeq" id="YP_009799654.1">
    <property type="nucleotide sequence ID" value="NC_047945.1"/>
</dbReference>
<name>A0A2P1MXT8_9CAUD</name>
<dbReference type="Proteomes" id="UP000241797">
    <property type="component" value="Segment"/>
</dbReference>
<accession>A0A2P1MXT8</accession>
<reference evidence="1 2" key="1">
    <citation type="submission" date="2018-03" db="EMBL/GenBank/DDBJ databases">
        <title>Isolation, the biological characteristics and genomics of two new strains of lysate Staphylococcus aureus phage.</title>
        <authorList>
            <person name="Jin X."/>
            <person name="Zhang C."/>
        </authorList>
    </citation>
    <scope>NUCLEOTIDE SEQUENCE [LARGE SCALE GENOMIC DNA]</scope>
</reference>
<dbReference type="GeneID" id="54990143"/>
<dbReference type="Gene3D" id="3.90.1720.10">
    <property type="entry name" value="endopeptidase domain like (from Nostoc punctiforme)"/>
    <property type="match status" value="1"/>
</dbReference>